<dbReference type="NCBIfam" id="NF009980">
    <property type="entry name" value="PRK13446.1"/>
    <property type="match status" value="1"/>
</dbReference>
<evidence type="ECO:0000256" key="3">
    <source>
        <dbReference type="ARBA" id="ARBA00005712"/>
    </source>
</evidence>
<dbReference type="EMBL" id="NJBN01000014">
    <property type="protein sequence ID" value="TKJ36924.1"/>
    <property type="molecule type" value="Genomic_DNA"/>
</dbReference>
<dbReference type="GO" id="GO:0005524">
    <property type="term" value="F:ATP binding"/>
    <property type="evidence" value="ECO:0007669"/>
    <property type="project" value="UniProtKB-UniRule"/>
</dbReference>
<name>A0A532UPR5_UNCL8</name>
<dbReference type="PANTHER" id="PTHR13822">
    <property type="entry name" value="ATP SYNTHASE DELTA/EPSILON CHAIN"/>
    <property type="match status" value="1"/>
</dbReference>
<keyword evidence="9 12" id="KW-0472">Membrane</keyword>
<dbReference type="FunFam" id="1.20.5.440:FF:000001">
    <property type="entry name" value="ATP synthase epsilon chain"/>
    <property type="match status" value="1"/>
</dbReference>
<gene>
    <name evidence="12 16" type="primary">atpC</name>
    <name evidence="16" type="ORF">CEE37_14515</name>
</gene>
<dbReference type="SUPFAM" id="SSF51344">
    <property type="entry name" value="Epsilon subunit of F1F0-ATP synthase N-terminal domain"/>
    <property type="match status" value="1"/>
</dbReference>
<proteinExistence type="inferred from homology"/>
<evidence type="ECO:0000256" key="13">
    <source>
        <dbReference type="RuleBase" id="RU003656"/>
    </source>
</evidence>
<evidence type="ECO:0000256" key="9">
    <source>
        <dbReference type="ARBA" id="ARBA00023136"/>
    </source>
</evidence>
<keyword evidence="6 12" id="KW-1003">Cell membrane</keyword>
<sequence>MADTFQLDIVTPDGLVFSEPIEHLRAPGVEGSFGVLVGHTPFMTPLDVGEVDVTQSGKVRILATSGGFVEVNPDRTVILVQTAEFAEDIDIERAEEARKRAAERVQSKQPDTDLDRAEGALMRSINRIRVAKRI</sequence>
<comment type="caution">
    <text evidence="16">The sequence shown here is derived from an EMBL/GenBank/DDBJ whole genome shotgun (WGS) entry which is preliminary data.</text>
</comment>
<keyword evidence="8 12" id="KW-0406">Ion transport</keyword>
<dbReference type="InterPro" id="IPR020546">
    <property type="entry name" value="ATP_synth_F1_dsu/esu_N"/>
</dbReference>
<dbReference type="AlphaFoldDB" id="A0A532UPR5"/>
<dbReference type="GO" id="GO:0005886">
    <property type="term" value="C:plasma membrane"/>
    <property type="evidence" value="ECO:0007669"/>
    <property type="project" value="UniProtKB-SubCell"/>
</dbReference>
<reference evidence="16 17" key="1">
    <citation type="submission" date="2017-06" db="EMBL/GenBank/DDBJ databases">
        <title>Novel microbial phyla capable of carbon fixation and sulfur reduction in deep-sea sediments.</title>
        <authorList>
            <person name="Huang J."/>
            <person name="Baker B."/>
            <person name="Wang Y."/>
        </authorList>
    </citation>
    <scope>NUCLEOTIDE SEQUENCE [LARGE SCALE GENOMIC DNA]</scope>
    <source>
        <strain evidence="16">B3_LCP</strain>
    </source>
</reference>
<feature type="domain" description="ATP synthase F1 complex delta/epsilon subunit N-terminal" evidence="15">
    <location>
        <begin position="5"/>
        <end position="83"/>
    </location>
</feature>
<evidence type="ECO:0000256" key="1">
    <source>
        <dbReference type="ARBA" id="ARBA00003543"/>
    </source>
</evidence>
<evidence type="ECO:0000256" key="6">
    <source>
        <dbReference type="ARBA" id="ARBA00022475"/>
    </source>
</evidence>
<comment type="subunit">
    <text evidence="4 12 13">F-type ATPases have 2 components, CF(1) - the catalytic core - and CF(0) - the membrane proton channel. CF(1) has five subunits: alpha(3), beta(3), gamma(1), delta(1), epsilon(1). CF(0) has three main subunits: a, b and c.</text>
</comment>
<dbReference type="Pfam" id="PF02823">
    <property type="entry name" value="ATP-synt_DE_N"/>
    <property type="match status" value="1"/>
</dbReference>
<dbReference type="Pfam" id="PF00401">
    <property type="entry name" value="ATP-synt_DE"/>
    <property type="match status" value="1"/>
</dbReference>
<dbReference type="InterPro" id="IPR020547">
    <property type="entry name" value="ATP_synth_F1_esu_C"/>
</dbReference>
<keyword evidence="10 12" id="KW-0139">CF(1)</keyword>
<protein>
    <recommendedName>
        <fullName evidence="12">ATP synthase epsilon chain</fullName>
    </recommendedName>
    <alternativeName>
        <fullName evidence="12">ATP synthase F1 sector epsilon subunit</fullName>
    </alternativeName>
    <alternativeName>
        <fullName evidence="12">F-ATPase epsilon subunit</fullName>
    </alternativeName>
</protein>
<keyword evidence="7 12" id="KW-0375">Hydrogen ion transport</keyword>
<dbReference type="SUPFAM" id="SSF46604">
    <property type="entry name" value="Epsilon subunit of F1F0-ATP synthase C-terminal domain"/>
    <property type="match status" value="1"/>
</dbReference>
<comment type="similarity">
    <text evidence="3 12 13">Belongs to the ATPase epsilon chain family.</text>
</comment>
<evidence type="ECO:0000256" key="12">
    <source>
        <dbReference type="HAMAP-Rule" id="MF_00530"/>
    </source>
</evidence>
<dbReference type="NCBIfam" id="NF001846">
    <property type="entry name" value="PRK00571.1-3"/>
    <property type="match status" value="1"/>
</dbReference>
<evidence type="ECO:0000256" key="4">
    <source>
        <dbReference type="ARBA" id="ARBA00011648"/>
    </source>
</evidence>
<dbReference type="GO" id="GO:0045259">
    <property type="term" value="C:proton-transporting ATP synthase complex"/>
    <property type="evidence" value="ECO:0007669"/>
    <property type="project" value="UniProtKB-KW"/>
</dbReference>
<comment type="function">
    <text evidence="1 12">Produces ATP from ADP in the presence of a proton gradient across the membrane.</text>
</comment>
<evidence type="ECO:0000256" key="10">
    <source>
        <dbReference type="ARBA" id="ARBA00023196"/>
    </source>
</evidence>
<evidence type="ECO:0000256" key="2">
    <source>
        <dbReference type="ARBA" id="ARBA00004202"/>
    </source>
</evidence>
<dbReference type="NCBIfam" id="TIGR01216">
    <property type="entry name" value="ATP_synt_epsi"/>
    <property type="match status" value="1"/>
</dbReference>
<dbReference type="Proteomes" id="UP000319619">
    <property type="component" value="Unassembled WGS sequence"/>
</dbReference>
<dbReference type="InterPro" id="IPR036794">
    <property type="entry name" value="ATP_F1_dsu/esu_C_sf"/>
</dbReference>
<dbReference type="PANTHER" id="PTHR13822:SF10">
    <property type="entry name" value="ATP SYNTHASE EPSILON CHAIN, CHLOROPLASTIC"/>
    <property type="match status" value="1"/>
</dbReference>
<accession>A0A532UPR5</accession>
<evidence type="ECO:0000313" key="16">
    <source>
        <dbReference type="EMBL" id="TKJ36924.1"/>
    </source>
</evidence>
<evidence type="ECO:0000256" key="11">
    <source>
        <dbReference type="ARBA" id="ARBA00023310"/>
    </source>
</evidence>
<dbReference type="InterPro" id="IPR036771">
    <property type="entry name" value="ATPsynth_dsu/esu_N"/>
</dbReference>
<feature type="domain" description="ATP synthase epsilon subunit C-terminal" evidence="14">
    <location>
        <begin position="87"/>
        <end position="132"/>
    </location>
</feature>
<evidence type="ECO:0000256" key="5">
    <source>
        <dbReference type="ARBA" id="ARBA00022448"/>
    </source>
</evidence>
<dbReference type="GO" id="GO:0046933">
    <property type="term" value="F:proton-transporting ATP synthase activity, rotational mechanism"/>
    <property type="evidence" value="ECO:0007669"/>
    <property type="project" value="UniProtKB-UniRule"/>
</dbReference>
<evidence type="ECO:0000259" key="14">
    <source>
        <dbReference type="Pfam" id="PF00401"/>
    </source>
</evidence>
<organism evidence="16 17">
    <name type="scientific">candidate division LCP-89 bacterium B3_LCP</name>
    <dbReference type="NCBI Taxonomy" id="2012998"/>
    <lineage>
        <taxon>Bacteria</taxon>
        <taxon>Pseudomonadati</taxon>
        <taxon>Bacteria division LCP-89</taxon>
    </lineage>
</organism>
<comment type="subcellular location">
    <subcellularLocation>
        <location evidence="2 12">Cell membrane</location>
        <topology evidence="2 12">Peripheral membrane protein</topology>
    </subcellularLocation>
</comment>
<dbReference type="Gene3D" id="2.60.15.10">
    <property type="entry name" value="F0F1 ATP synthase delta/epsilon subunit, N-terminal"/>
    <property type="match status" value="1"/>
</dbReference>
<evidence type="ECO:0000259" key="15">
    <source>
        <dbReference type="Pfam" id="PF02823"/>
    </source>
</evidence>
<dbReference type="Gene3D" id="1.20.5.440">
    <property type="entry name" value="ATP synthase delta/epsilon subunit, C-terminal domain"/>
    <property type="match status" value="1"/>
</dbReference>
<dbReference type="InterPro" id="IPR001469">
    <property type="entry name" value="ATP_synth_F1_dsu/esu"/>
</dbReference>
<dbReference type="CDD" id="cd12152">
    <property type="entry name" value="F1-ATPase_delta"/>
    <property type="match status" value="1"/>
</dbReference>
<evidence type="ECO:0000256" key="7">
    <source>
        <dbReference type="ARBA" id="ARBA00022781"/>
    </source>
</evidence>
<evidence type="ECO:0000313" key="17">
    <source>
        <dbReference type="Proteomes" id="UP000319619"/>
    </source>
</evidence>
<dbReference type="HAMAP" id="MF_00530">
    <property type="entry name" value="ATP_synth_epsil_bac"/>
    <property type="match status" value="1"/>
</dbReference>
<keyword evidence="11 12" id="KW-0066">ATP synthesis</keyword>
<keyword evidence="5 12" id="KW-0813">Transport</keyword>
<evidence type="ECO:0000256" key="8">
    <source>
        <dbReference type="ARBA" id="ARBA00023065"/>
    </source>
</evidence>